<accession>A0A127AW69</accession>
<dbReference type="SUPFAM" id="SSF50475">
    <property type="entry name" value="FMN-binding split barrel"/>
    <property type="match status" value="1"/>
</dbReference>
<dbReference type="Proteomes" id="UP000203261">
    <property type="component" value="Segment"/>
</dbReference>
<evidence type="ECO:0000313" key="1">
    <source>
        <dbReference type="EMBL" id="AMM44813.1"/>
    </source>
</evidence>
<reference evidence="1 2" key="1">
    <citation type="submission" date="2015-08" db="EMBL/GenBank/DDBJ databases">
        <authorList>
            <person name="Babu N.S."/>
            <person name="Beckwith C.J."/>
            <person name="Beseler K.G."/>
            <person name="Brison A."/>
            <person name="Carone J.V."/>
            <person name="Caskin T.P."/>
            <person name="Diamond M."/>
            <person name="Durham M.E."/>
            <person name="Foxe J.M."/>
            <person name="Go M."/>
            <person name="Henderson B.A."/>
            <person name="Jones I.B."/>
            <person name="McGettigan J.A."/>
            <person name="Micheletti S.J."/>
            <person name="Nasrallah M.E."/>
            <person name="Ortiz D."/>
            <person name="Piller C.R."/>
            <person name="Privatt S.R."/>
            <person name="Schneider S.L."/>
            <person name="Sharp S."/>
            <person name="Smith T.C."/>
            <person name="Stanton J.D."/>
            <person name="Ullery H.E."/>
            <person name="Wilson R.J."/>
            <person name="Serrano M.G."/>
            <person name="Buck G."/>
            <person name="Lee V."/>
            <person name="Wang Y."/>
            <person name="Carvalho R."/>
            <person name="Voegtly L."/>
            <person name="Shi R."/>
            <person name="Duckworth R."/>
            <person name="Johnson A."/>
            <person name="Loviza R."/>
            <person name="Walstead R."/>
            <person name="Shah Z."/>
            <person name="Kiflezghi M."/>
            <person name="Wade K."/>
            <person name="Ball S.L."/>
            <person name="Bradley K.W."/>
            <person name="Asai D.J."/>
            <person name="Bowman C.A."/>
            <person name="Russell D.A."/>
            <person name="Pope W.H."/>
            <person name="Jacobs-Sera D."/>
            <person name="Hendrix R.W."/>
            <person name="Hatfull G.F."/>
        </authorList>
    </citation>
    <scope>NUCLEOTIDE SEQUENCE [LARGE SCALE GENOMIC DNA]</scope>
</reference>
<keyword evidence="2" id="KW-1185">Reference proteome</keyword>
<dbReference type="Gene3D" id="2.30.110.10">
    <property type="entry name" value="Electron Transport, Fmn-binding Protein, Chain A"/>
    <property type="match status" value="1"/>
</dbReference>
<sequence>MPKAQPQSVMDEKLMQAFDGNQVVLVTTKNSESQYPQTTSVSWIKALDNSSLRLATGFRSALVKNVREDDFISVAIMANETVYAIYGHAKILVDKMDGVSVPMTLIEIDIESIYKTMFWGAKVTAYPEYVKTYNVDKAEKLDEEVYSVLLQ</sequence>
<dbReference type="InterPro" id="IPR012349">
    <property type="entry name" value="Split_barrel_FMN-bd"/>
</dbReference>
<protein>
    <submittedName>
        <fullName evidence="1">FMN-binding protein</fullName>
    </submittedName>
</protein>
<evidence type="ECO:0000313" key="2">
    <source>
        <dbReference type="Proteomes" id="UP000203261"/>
    </source>
</evidence>
<dbReference type="EMBL" id="KT624200">
    <property type="protein sequence ID" value="AMM44813.1"/>
    <property type="molecule type" value="Genomic_DNA"/>
</dbReference>
<organism evidence="1 2">
    <name type="scientific">Bacillus phage SP-15</name>
    <dbReference type="NCBI Taxonomy" id="1792032"/>
    <lineage>
        <taxon>Viruses</taxon>
        <taxon>Duplodnaviria</taxon>
        <taxon>Heunggongvirae</taxon>
        <taxon>Uroviricota</taxon>
        <taxon>Caudoviricetes</taxon>
        <taxon>Thornevirus</taxon>
        <taxon>Thornevirus SP15</taxon>
    </lineage>
</organism>
<gene>
    <name evidence="1" type="ORF">SP15_014</name>
</gene>
<proteinExistence type="predicted"/>
<dbReference type="KEGG" id="vg:29125182"/>
<dbReference type="NCBIfam" id="NF005232">
    <property type="entry name" value="PRK06733.1"/>
    <property type="match status" value="1"/>
</dbReference>
<dbReference type="RefSeq" id="YP_009302402.1">
    <property type="nucleotide sequence ID" value="NC_031245.1"/>
</dbReference>
<name>A0A127AW69_9CAUD</name>
<dbReference type="GeneID" id="29125182"/>